<protein>
    <submittedName>
        <fullName evidence="2">Uncharacterized protein</fullName>
    </submittedName>
</protein>
<accession>A0A165YRG2</accession>
<feature type="region of interest" description="Disordered" evidence="1">
    <location>
        <begin position="73"/>
        <end position="113"/>
    </location>
</feature>
<proteinExistence type="predicted"/>
<name>A0A165YRG2_9AGAM</name>
<evidence type="ECO:0000256" key="1">
    <source>
        <dbReference type="SAM" id="MobiDB-lite"/>
    </source>
</evidence>
<feature type="region of interest" description="Disordered" evidence="1">
    <location>
        <begin position="1"/>
        <end position="61"/>
    </location>
</feature>
<reference evidence="2 3" key="1">
    <citation type="journal article" date="2016" name="Mol. Biol. Evol.">
        <title>Comparative Genomics of Early-Diverging Mushroom-Forming Fungi Provides Insights into the Origins of Lignocellulose Decay Capabilities.</title>
        <authorList>
            <person name="Nagy L.G."/>
            <person name="Riley R."/>
            <person name="Tritt A."/>
            <person name="Adam C."/>
            <person name="Daum C."/>
            <person name="Floudas D."/>
            <person name="Sun H."/>
            <person name="Yadav J.S."/>
            <person name="Pangilinan J."/>
            <person name="Larsson K.H."/>
            <person name="Matsuura K."/>
            <person name="Barry K."/>
            <person name="Labutti K."/>
            <person name="Kuo R."/>
            <person name="Ohm R.A."/>
            <person name="Bhattacharya S.S."/>
            <person name="Shirouzu T."/>
            <person name="Yoshinaga Y."/>
            <person name="Martin F.M."/>
            <person name="Grigoriev I.V."/>
            <person name="Hibbett D.S."/>
        </authorList>
    </citation>
    <scope>NUCLEOTIDE SEQUENCE [LARGE SCALE GENOMIC DNA]</scope>
    <source>
        <strain evidence="2 3">HHB10207 ss-3</strain>
    </source>
</reference>
<evidence type="ECO:0000313" key="2">
    <source>
        <dbReference type="EMBL" id="KZT33524.1"/>
    </source>
</evidence>
<dbReference type="AlphaFoldDB" id="A0A165YRG2"/>
<evidence type="ECO:0000313" key="3">
    <source>
        <dbReference type="Proteomes" id="UP000076798"/>
    </source>
</evidence>
<dbReference type="EMBL" id="KV428235">
    <property type="protein sequence ID" value="KZT33524.1"/>
    <property type="molecule type" value="Genomic_DNA"/>
</dbReference>
<dbReference type="OrthoDB" id="3223176at2759"/>
<feature type="compositionally biased region" description="Low complexity" evidence="1">
    <location>
        <begin position="80"/>
        <end position="104"/>
    </location>
</feature>
<dbReference type="Proteomes" id="UP000076798">
    <property type="component" value="Unassembled WGS sequence"/>
</dbReference>
<organism evidence="2 3">
    <name type="scientific">Sistotremastrum suecicum HHB10207 ss-3</name>
    <dbReference type="NCBI Taxonomy" id="1314776"/>
    <lineage>
        <taxon>Eukaryota</taxon>
        <taxon>Fungi</taxon>
        <taxon>Dikarya</taxon>
        <taxon>Basidiomycota</taxon>
        <taxon>Agaricomycotina</taxon>
        <taxon>Agaricomycetes</taxon>
        <taxon>Sistotremastrales</taxon>
        <taxon>Sistotremastraceae</taxon>
        <taxon>Sistotremastrum</taxon>
    </lineage>
</organism>
<sequence length="280" mass="30492">MSGSASISDLEAAPPYEEHIGNDTSLTGDPRSLLEDDASTPATERPLPPPPNAGSNGSSNNLLIRTRSGVRLEYNPPAPAASSTSSVTETPSSSSSEAPAGLSSLIGGSGVRIPWTPNERTQWDQRAKNRWKVKFVLAYMLNNARISFDPQELYTSATSQLDILLPLLSQNGVLPVQTTRRAVTLHLPHFPSPTSEWKNTASTHPATRYTVSRDAAELEKMFAGVQWHNSIRPPVSKTVAVAGLCDLLDTIILRIQMEGFVVCEEFWYPKSKLVQLILLC</sequence>
<gene>
    <name evidence="2" type="ORF">SISSUDRAFT_1122829</name>
</gene>
<keyword evidence="3" id="KW-1185">Reference proteome</keyword>